<dbReference type="RefSeq" id="WP_023367925.1">
    <property type="nucleotide sequence ID" value="NZ_BLYZ01000002.1"/>
</dbReference>
<evidence type="ECO:0000256" key="1">
    <source>
        <dbReference type="SAM" id="MobiDB-lite"/>
    </source>
</evidence>
<sequence>MPKVVSTLALATVAAVGPYVTAFAMFGPFGACLRTASATPSPTCSSDLRECLRLSAKTGIYGARYVTAEDVAKCVEAFNACIHGGASGGGDAPPPPPTTGGGKSSLPPRFGIDSEHFAYDCSRNGDAVSCKTTWKTAPAEVDSFGQSITGTLSGLTMSGTATSTTRYHNSAGCSLESTESHSLNFVFNLGGTVAVHSEPFDETVHYTCPTGAGSNNIHSPALDFAATWSRT</sequence>
<reference evidence="2" key="1">
    <citation type="submission" date="2019-05" db="EMBL/GenBank/DDBJ databases">
        <authorList>
            <person name="Naeem R."/>
            <person name="Antony C."/>
            <person name="Guan Q."/>
        </authorList>
    </citation>
    <scope>NUCLEOTIDE SEQUENCE</scope>
    <source>
        <strain evidence="2">3</strain>
    </source>
</reference>
<accession>A0A653EGJ8</accession>
<organism evidence="2">
    <name type="scientific">Mycobacterium kansasii</name>
    <dbReference type="NCBI Taxonomy" id="1768"/>
    <lineage>
        <taxon>Bacteria</taxon>
        <taxon>Bacillati</taxon>
        <taxon>Actinomycetota</taxon>
        <taxon>Actinomycetes</taxon>
        <taxon>Mycobacteriales</taxon>
        <taxon>Mycobacteriaceae</taxon>
        <taxon>Mycobacterium</taxon>
    </lineage>
</organism>
<gene>
    <name evidence="2" type="ORF">BIN_B_00057</name>
</gene>
<dbReference type="AlphaFoldDB" id="A0A653EGJ8"/>
<evidence type="ECO:0000313" key="2">
    <source>
        <dbReference type="EMBL" id="VTO95761.1"/>
    </source>
</evidence>
<name>A0A653EGJ8_MYCKA</name>
<dbReference type="EMBL" id="LR589234">
    <property type="protein sequence ID" value="VTO95761.1"/>
    <property type="molecule type" value="Genomic_DNA"/>
</dbReference>
<protein>
    <submittedName>
        <fullName evidence="2">Uncharacterized protein</fullName>
    </submittedName>
</protein>
<feature type="region of interest" description="Disordered" evidence="1">
    <location>
        <begin position="88"/>
        <end position="107"/>
    </location>
</feature>
<dbReference type="GeneID" id="29697811"/>
<proteinExistence type="predicted"/>